<dbReference type="GO" id="GO:0006089">
    <property type="term" value="P:lactate metabolic process"/>
    <property type="evidence" value="ECO:0007669"/>
    <property type="project" value="TreeGrafter"/>
</dbReference>
<evidence type="ECO:0000256" key="4">
    <source>
        <dbReference type="ARBA" id="ARBA00023002"/>
    </source>
</evidence>
<protein>
    <recommendedName>
        <fullName evidence="3 7">L-lactate dehydrogenase</fullName>
        <ecNumber evidence="3 7">1.1.1.27</ecNumber>
    </recommendedName>
</protein>
<evidence type="ECO:0000256" key="6">
    <source>
        <dbReference type="ARBA" id="ARBA00049258"/>
    </source>
</evidence>
<dbReference type="GO" id="GO:0006096">
    <property type="term" value="P:glycolytic process"/>
    <property type="evidence" value="ECO:0007669"/>
    <property type="project" value="UniProtKB-UniRule"/>
</dbReference>
<evidence type="ECO:0000256" key="1">
    <source>
        <dbReference type="ARBA" id="ARBA00004843"/>
    </source>
</evidence>
<dbReference type="InterPro" id="IPR022383">
    <property type="entry name" value="Lactate/malate_DH_C"/>
</dbReference>
<evidence type="ECO:0000256" key="7">
    <source>
        <dbReference type="NCBIfam" id="TIGR01771"/>
    </source>
</evidence>
<dbReference type="EMBL" id="AP027080">
    <property type="protein sequence ID" value="BDU73257.1"/>
    <property type="molecule type" value="Genomic_DNA"/>
</dbReference>
<keyword evidence="5 10" id="KW-0520">NAD</keyword>
<feature type="binding site" evidence="9">
    <location>
        <position position="85"/>
    </location>
    <ligand>
        <name>substrate</name>
    </ligand>
</feature>
<dbReference type="InterPro" id="IPR018177">
    <property type="entry name" value="L-lactate_DH_AS"/>
</dbReference>
<evidence type="ECO:0000259" key="13">
    <source>
        <dbReference type="Pfam" id="PF02866"/>
    </source>
</evidence>
<organism evidence="14 15">
    <name type="scientific">Mesoterricola silvestris</name>
    <dbReference type="NCBI Taxonomy" id="2927979"/>
    <lineage>
        <taxon>Bacteria</taxon>
        <taxon>Pseudomonadati</taxon>
        <taxon>Acidobacteriota</taxon>
        <taxon>Holophagae</taxon>
        <taxon>Holophagales</taxon>
        <taxon>Holophagaceae</taxon>
        <taxon>Mesoterricola</taxon>
    </lineage>
</organism>
<dbReference type="SUPFAM" id="SSF56327">
    <property type="entry name" value="LDH C-terminal domain-like"/>
    <property type="match status" value="1"/>
</dbReference>
<comment type="pathway">
    <text evidence="1">Fermentation; pyruvate fermentation to lactate; (S)-lactate from pyruvate: step 1/1.</text>
</comment>
<evidence type="ECO:0000313" key="15">
    <source>
        <dbReference type="Proteomes" id="UP001238179"/>
    </source>
</evidence>
<dbReference type="PANTHER" id="PTHR43128">
    <property type="entry name" value="L-2-HYDROXYCARBOXYLATE DEHYDROGENASE (NAD(P)(+))"/>
    <property type="match status" value="1"/>
</dbReference>
<evidence type="ECO:0000313" key="14">
    <source>
        <dbReference type="EMBL" id="BDU73257.1"/>
    </source>
</evidence>
<evidence type="ECO:0000256" key="5">
    <source>
        <dbReference type="ARBA" id="ARBA00023027"/>
    </source>
</evidence>
<evidence type="ECO:0000256" key="11">
    <source>
        <dbReference type="RuleBase" id="RU003369"/>
    </source>
</evidence>
<dbReference type="PROSITE" id="PS00064">
    <property type="entry name" value="L_LDH"/>
    <property type="match status" value="1"/>
</dbReference>
<dbReference type="PANTHER" id="PTHR43128:SF16">
    <property type="entry name" value="L-LACTATE DEHYDROGENASE"/>
    <property type="match status" value="1"/>
</dbReference>
<dbReference type="Gene3D" id="3.90.110.10">
    <property type="entry name" value="Lactate dehydrogenase/glycoside hydrolase, family 4, C-terminal"/>
    <property type="match status" value="1"/>
</dbReference>
<feature type="binding site" evidence="9">
    <location>
        <position position="149"/>
    </location>
    <ligand>
        <name>substrate</name>
    </ligand>
</feature>
<dbReference type="GO" id="GO:0005737">
    <property type="term" value="C:cytoplasm"/>
    <property type="evidence" value="ECO:0007669"/>
    <property type="project" value="UniProtKB-UniRule"/>
</dbReference>
<evidence type="ECO:0000256" key="2">
    <source>
        <dbReference type="ARBA" id="ARBA00006054"/>
    </source>
</evidence>
<dbReference type="InterPro" id="IPR015955">
    <property type="entry name" value="Lactate_DH/Glyco_Ohase_4_C"/>
</dbReference>
<dbReference type="Proteomes" id="UP001238179">
    <property type="component" value="Chromosome"/>
</dbReference>
<evidence type="ECO:0000256" key="10">
    <source>
        <dbReference type="PIRSR" id="PIRSR000102-3"/>
    </source>
</evidence>
<dbReference type="NCBIfam" id="TIGR01771">
    <property type="entry name" value="L-LDH-NAD"/>
    <property type="match status" value="1"/>
</dbReference>
<feature type="binding site" evidence="9">
    <location>
        <position position="118"/>
    </location>
    <ligand>
        <name>substrate</name>
    </ligand>
</feature>
<dbReference type="InterPro" id="IPR001557">
    <property type="entry name" value="L-lactate/malate_DH"/>
</dbReference>
<dbReference type="InterPro" id="IPR036291">
    <property type="entry name" value="NAD(P)-bd_dom_sf"/>
</dbReference>
<dbReference type="Gene3D" id="3.40.50.720">
    <property type="entry name" value="NAD(P)-binding Rossmann-like Domain"/>
    <property type="match status" value="1"/>
</dbReference>
<evidence type="ECO:0000256" key="9">
    <source>
        <dbReference type="PIRSR" id="PIRSR000102-2"/>
    </source>
</evidence>
<feature type="binding site" evidence="9">
    <location>
        <position position="79"/>
    </location>
    <ligand>
        <name>substrate</name>
    </ligand>
</feature>
<gene>
    <name evidence="14" type="primary">ldh1</name>
    <name evidence="14" type="ORF">METEAL_24310</name>
</gene>
<dbReference type="RefSeq" id="WP_316411905.1">
    <property type="nucleotide sequence ID" value="NZ_AP027080.1"/>
</dbReference>
<dbReference type="PIRSF" id="PIRSF000102">
    <property type="entry name" value="Lac_mal_DH"/>
    <property type="match status" value="1"/>
</dbReference>
<dbReference type="SUPFAM" id="SSF51735">
    <property type="entry name" value="NAD(P)-binding Rossmann-fold domains"/>
    <property type="match status" value="1"/>
</dbReference>
<feature type="binding site" evidence="10">
    <location>
        <position position="32"/>
    </location>
    <ligand>
        <name>NAD(+)</name>
        <dbReference type="ChEBI" id="CHEBI:57540"/>
    </ligand>
</feature>
<feature type="domain" description="Lactate/malate dehydrogenase N-terminal" evidence="12">
    <location>
        <begin position="1"/>
        <end position="140"/>
    </location>
</feature>
<feature type="domain" description="Lactate/malate dehydrogenase C-terminal" evidence="13">
    <location>
        <begin position="143"/>
        <end position="307"/>
    </location>
</feature>
<evidence type="ECO:0000259" key="12">
    <source>
        <dbReference type="Pfam" id="PF00056"/>
    </source>
</evidence>
<dbReference type="Pfam" id="PF02866">
    <property type="entry name" value="Ldh_1_C"/>
    <property type="match status" value="1"/>
</dbReference>
<sequence>MKIAIIGAGNVGATIAYTLATQGIASDISLIDLNDDKAYGEVLDIAHGGAVSEQVNLRAEGYEGLADADLIVHAAGRGRQPGESRLDLARGNIRITEAIIGDVMKHYNGRSLMLVVTNPMDILTYVCYKRMGIDRSRIFGSGTVLDSSRFKFLLSSHFRISPRNLHAMVIGEHGDSAVPFWSGASIGPLPLSAYPSREHPRLSAEDRARISAEVVKAGQEVIQRKGATFYAISMSVARIIRAVAEDENRLLCVSSHIESLHGVEDVCLSLPAIVGREGIREILPLPLDPGEKAALQHSAATLKALLREVGY</sequence>
<keyword evidence="4 11" id="KW-0560">Oxidoreductase</keyword>
<feature type="binding site" evidence="10">
    <location>
        <begin position="116"/>
        <end position="118"/>
    </location>
    <ligand>
        <name>NAD(+)</name>
        <dbReference type="ChEBI" id="CHEBI:57540"/>
    </ligand>
</feature>
<evidence type="ECO:0000256" key="8">
    <source>
        <dbReference type="PIRSR" id="PIRSR000102-1"/>
    </source>
</evidence>
<accession>A0AA48GKX2</accession>
<name>A0AA48GKX2_9BACT</name>
<proteinExistence type="inferred from homology"/>
<dbReference type="InterPro" id="IPR011304">
    <property type="entry name" value="L-lactate_DH"/>
</dbReference>
<comment type="similarity">
    <text evidence="2">Belongs to the LDH/MDH superfamily. LDH family.</text>
</comment>
<keyword evidence="15" id="KW-1185">Reference proteome</keyword>
<dbReference type="AlphaFoldDB" id="A0AA48GKX2"/>
<dbReference type="GO" id="GO:0004459">
    <property type="term" value="F:L-lactate dehydrogenase (NAD+) activity"/>
    <property type="evidence" value="ECO:0007669"/>
    <property type="project" value="UniProtKB-UniRule"/>
</dbReference>
<dbReference type="PRINTS" id="PR00086">
    <property type="entry name" value="LLDHDRGNASE"/>
</dbReference>
<feature type="binding site" evidence="10">
    <location>
        <position position="92"/>
    </location>
    <ligand>
        <name>NAD(+)</name>
        <dbReference type="ChEBI" id="CHEBI:57540"/>
    </ligand>
</feature>
<evidence type="ECO:0000256" key="3">
    <source>
        <dbReference type="ARBA" id="ARBA00012967"/>
    </source>
</evidence>
<dbReference type="EC" id="1.1.1.27" evidence="3 7"/>
<reference evidence="15" key="1">
    <citation type="journal article" date="2023" name="Int. J. Syst. Evol. Microbiol.">
        <title>Mesoterricola silvestris gen. nov., sp. nov., Mesoterricola sediminis sp. nov., Geothrix oryzae sp. nov., Geothrix edaphica sp. nov., Geothrix rubra sp. nov., and Geothrix limicola sp. nov., six novel members of Acidobacteriota isolated from soils.</title>
        <authorList>
            <person name="Itoh H."/>
            <person name="Sugisawa Y."/>
            <person name="Mise K."/>
            <person name="Xu Z."/>
            <person name="Kuniyasu M."/>
            <person name="Ushijima N."/>
            <person name="Kawano K."/>
            <person name="Kobayashi E."/>
            <person name="Shiratori Y."/>
            <person name="Masuda Y."/>
            <person name="Senoo K."/>
        </authorList>
    </citation>
    <scope>NUCLEOTIDE SEQUENCE [LARGE SCALE GENOMIC DNA]</scope>
    <source>
        <strain evidence="15">W79</strain>
    </source>
</reference>
<comment type="catalytic activity">
    <reaction evidence="6">
        <text>(S)-lactate + NAD(+) = pyruvate + NADH + H(+)</text>
        <dbReference type="Rhea" id="RHEA:23444"/>
        <dbReference type="ChEBI" id="CHEBI:15361"/>
        <dbReference type="ChEBI" id="CHEBI:15378"/>
        <dbReference type="ChEBI" id="CHEBI:16651"/>
        <dbReference type="ChEBI" id="CHEBI:57540"/>
        <dbReference type="ChEBI" id="CHEBI:57945"/>
        <dbReference type="EC" id="1.1.1.27"/>
    </reaction>
</comment>
<dbReference type="Pfam" id="PF00056">
    <property type="entry name" value="Ldh_1_N"/>
    <property type="match status" value="1"/>
</dbReference>
<dbReference type="KEGG" id="msil:METEAL_24310"/>
<dbReference type="InterPro" id="IPR001236">
    <property type="entry name" value="Lactate/malate_DH_N"/>
</dbReference>
<feature type="binding site" evidence="10">
    <location>
        <begin position="7"/>
        <end position="12"/>
    </location>
    <ligand>
        <name>NAD(+)</name>
        <dbReference type="ChEBI" id="CHEBI:57540"/>
    </ligand>
</feature>
<feature type="active site" description="Proton acceptor" evidence="8">
    <location>
        <position position="173"/>
    </location>
</feature>